<dbReference type="PANTHER" id="PTHR24320:SF148">
    <property type="entry name" value="NAD(P)-BINDING ROSSMANN-FOLD SUPERFAMILY PROTEIN"/>
    <property type="match status" value="1"/>
</dbReference>
<name>A0A418YJM9_9GAMM</name>
<comment type="caution">
    <text evidence="4">The sequence shown here is derived from an EMBL/GenBank/DDBJ whole genome shotgun (WGS) entry which is preliminary data.</text>
</comment>
<dbReference type="PROSITE" id="PS00061">
    <property type="entry name" value="ADH_SHORT"/>
    <property type="match status" value="1"/>
</dbReference>
<evidence type="ECO:0000256" key="1">
    <source>
        <dbReference type="ARBA" id="ARBA00006484"/>
    </source>
</evidence>
<dbReference type="Gene3D" id="3.40.50.720">
    <property type="entry name" value="NAD(P)-binding Rossmann-like Domain"/>
    <property type="match status" value="1"/>
</dbReference>
<evidence type="ECO:0000256" key="3">
    <source>
        <dbReference type="RuleBase" id="RU000363"/>
    </source>
</evidence>
<keyword evidence="2" id="KW-0560">Oxidoreductase</keyword>
<evidence type="ECO:0000313" key="5">
    <source>
        <dbReference type="Proteomes" id="UP000283255"/>
    </source>
</evidence>
<dbReference type="GO" id="GO:0016491">
    <property type="term" value="F:oxidoreductase activity"/>
    <property type="evidence" value="ECO:0007669"/>
    <property type="project" value="UniProtKB-KW"/>
</dbReference>
<comment type="similarity">
    <text evidence="1 3">Belongs to the short-chain dehydrogenases/reductases (SDR) family.</text>
</comment>
<reference evidence="4 5" key="1">
    <citation type="submission" date="2018-09" db="EMBL/GenBank/DDBJ databases">
        <authorList>
            <person name="Wang F."/>
        </authorList>
    </citation>
    <scope>NUCLEOTIDE SEQUENCE [LARGE SCALE GENOMIC DNA]</scope>
    <source>
        <strain evidence="4 5">PLHSC7-2</strain>
    </source>
</reference>
<protein>
    <submittedName>
        <fullName evidence="4">SDR family NAD(P)-dependent oxidoreductase</fullName>
    </submittedName>
</protein>
<dbReference type="AlphaFoldDB" id="A0A418YJM9"/>
<reference evidence="4 5" key="2">
    <citation type="submission" date="2019-01" db="EMBL/GenBank/DDBJ databases">
        <title>Motilimonas pumilus sp. nov., isolated from the gut of sea cucumber (Apostichopus japonicus).</title>
        <authorList>
            <person name="Wang F.-Q."/>
            <person name="Ren L.-H."/>
            <person name="Lin Y.-W."/>
            <person name="Sun G.-H."/>
            <person name="Du Z.-J."/>
            <person name="Zhao J.-X."/>
            <person name="Liu X.-J."/>
            <person name="Liu L.-J."/>
        </authorList>
    </citation>
    <scope>NUCLEOTIDE SEQUENCE [LARGE SCALE GENOMIC DNA]</scope>
    <source>
        <strain evidence="4 5">PLHSC7-2</strain>
    </source>
</reference>
<dbReference type="RefSeq" id="WP_119908724.1">
    <property type="nucleotide sequence ID" value="NZ_QZCH01000001.1"/>
</dbReference>
<keyword evidence="5" id="KW-1185">Reference proteome</keyword>
<accession>A0A418YJM9</accession>
<dbReference type="InterPro" id="IPR002347">
    <property type="entry name" value="SDR_fam"/>
</dbReference>
<dbReference type="PRINTS" id="PR00080">
    <property type="entry name" value="SDRFAMILY"/>
</dbReference>
<gene>
    <name evidence="4" type="ORF">D1Z90_00080</name>
</gene>
<dbReference type="SUPFAM" id="SSF51735">
    <property type="entry name" value="NAD(P)-binding Rossmann-fold domains"/>
    <property type="match status" value="1"/>
</dbReference>
<organism evidence="4 5">
    <name type="scientific">Motilimonas pumila</name>
    <dbReference type="NCBI Taxonomy" id="2303987"/>
    <lineage>
        <taxon>Bacteria</taxon>
        <taxon>Pseudomonadati</taxon>
        <taxon>Pseudomonadota</taxon>
        <taxon>Gammaproteobacteria</taxon>
        <taxon>Alteromonadales</taxon>
        <taxon>Alteromonadales genera incertae sedis</taxon>
        <taxon>Motilimonas</taxon>
    </lineage>
</organism>
<dbReference type="EMBL" id="QZCH01000001">
    <property type="protein sequence ID" value="RJG51176.1"/>
    <property type="molecule type" value="Genomic_DNA"/>
</dbReference>
<evidence type="ECO:0000313" key="4">
    <source>
        <dbReference type="EMBL" id="RJG51176.1"/>
    </source>
</evidence>
<dbReference type="PRINTS" id="PR00081">
    <property type="entry name" value="GDHRDH"/>
</dbReference>
<proteinExistence type="inferred from homology"/>
<dbReference type="InterPro" id="IPR020904">
    <property type="entry name" value="Sc_DH/Rdtase_CS"/>
</dbReference>
<evidence type="ECO:0000256" key="2">
    <source>
        <dbReference type="ARBA" id="ARBA00023002"/>
    </source>
</evidence>
<dbReference type="InterPro" id="IPR036291">
    <property type="entry name" value="NAD(P)-bd_dom_sf"/>
</dbReference>
<dbReference type="Pfam" id="PF00106">
    <property type="entry name" value="adh_short"/>
    <property type="match status" value="1"/>
</dbReference>
<dbReference type="OrthoDB" id="109589at2"/>
<dbReference type="PANTHER" id="PTHR24320">
    <property type="entry name" value="RETINOL DEHYDROGENASE"/>
    <property type="match status" value="1"/>
</dbReference>
<dbReference type="Proteomes" id="UP000283255">
    <property type="component" value="Unassembled WGS sequence"/>
</dbReference>
<sequence length="262" mass="27718">MSKTILITGATDGIGLAAAEMLLELGHKVMLHGRNEAKLAQVKQKLAAKSQHEIVTYVADLSDLVAVKQWANSLAQELTELDCLINNAGVFNTPQSRTEAGLDIRFAVNTLAPYILTNALMSLLGSSGRVVNLSSAAQAEVSISALQGKQALNDGLAYAQSKLAITMWNYELSLQPGSPVMIAVNPASMLGSKMVKQAYGVAGGDISIGATILARAATEDEFASATGRYFDNDIGRFAEPHSDVANKQKRAAVMQAIEELVA</sequence>